<sequence>MLDNRLRLPMMGPDTVATRRSAWWTEEHGMVAGVPNVDHPAAATALSVLPLGEDEALTARVRRESESHLYLSAPRNALGEATPFVERDMLELSWQADDGLRSVPADAVAVTDDGLWKVRITGPASKIQRRDAVRAPIGLSVTLSWDRATLVGSTADLSEGGLLAVFRPHGDLGVGVPFPTRNQSLTLSLDLYSDELVTEVALVRRRPRQDNLHEWSLRFVDLPDPAADLIRSHVFTALRNARARGITAIY</sequence>
<dbReference type="Gene3D" id="2.40.10.220">
    <property type="entry name" value="predicted glycosyltransferase like domains"/>
    <property type="match status" value="1"/>
</dbReference>
<protein>
    <recommendedName>
        <fullName evidence="1">PilZ domain-containing protein</fullName>
    </recommendedName>
</protein>
<dbReference type="Pfam" id="PF07238">
    <property type="entry name" value="PilZ"/>
    <property type="match status" value="1"/>
</dbReference>
<dbReference type="STRING" id="1522368.IN07_13665"/>
<evidence type="ECO:0000313" key="2">
    <source>
        <dbReference type="EMBL" id="KGH46138.1"/>
    </source>
</evidence>
<evidence type="ECO:0000259" key="1">
    <source>
        <dbReference type="Pfam" id="PF07238"/>
    </source>
</evidence>
<reference evidence="2 3" key="1">
    <citation type="submission" date="2014-07" db="EMBL/GenBank/DDBJ databases">
        <title>Biosystematic studies on Modestobacter strains isolated from extreme hyper-arid desert soil and from historic building.</title>
        <authorList>
            <person name="Bukarasam K."/>
            <person name="Bull A."/>
            <person name="Girard G."/>
            <person name="van Wezel G."/>
            <person name="Goodfellow M."/>
        </authorList>
    </citation>
    <scope>NUCLEOTIDE SEQUENCE [LARGE SCALE GENOMIC DNA]</scope>
    <source>
        <strain evidence="2 3">KNN45-2b</strain>
    </source>
</reference>
<gene>
    <name evidence="2" type="ORF">IN07_13665</name>
</gene>
<keyword evidence="3" id="KW-1185">Reference proteome</keyword>
<dbReference type="InterPro" id="IPR009875">
    <property type="entry name" value="PilZ_domain"/>
</dbReference>
<dbReference type="SUPFAM" id="SSF141371">
    <property type="entry name" value="PilZ domain-like"/>
    <property type="match status" value="1"/>
</dbReference>
<accession>A0A098Y5H7</accession>
<dbReference type="EMBL" id="JPMX01000058">
    <property type="protein sequence ID" value="KGH46138.1"/>
    <property type="molecule type" value="Genomic_DNA"/>
</dbReference>
<dbReference type="Proteomes" id="UP000029713">
    <property type="component" value="Unassembled WGS sequence"/>
</dbReference>
<proteinExistence type="predicted"/>
<evidence type="ECO:0000313" key="3">
    <source>
        <dbReference type="Proteomes" id="UP000029713"/>
    </source>
</evidence>
<name>A0A098Y5H7_9ACTN</name>
<dbReference type="RefSeq" id="WP_036336368.1">
    <property type="nucleotide sequence ID" value="NZ_JPMX01000058.1"/>
</dbReference>
<organism evidence="2 3">
    <name type="scientific">Modestobacter caceresii</name>
    <dbReference type="NCBI Taxonomy" id="1522368"/>
    <lineage>
        <taxon>Bacteria</taxon>
        <taxon>Bacillati</taxon>
        <taxon>Actinomycetota</taxon>
        <taxon>Actinomycetes</taxon>
        <taxon>Geodermatophilales</taxon>
        <taxon>Geodermatophilaceae</taxon>
        <taxon>Modestobacter</taxon>
    </lineage>
</organism>
<comment type="caution">
    <text evidence="2">The sequence shown here is derived from an EMBL/GenBank/DDBJ whole genome shotgun (WGS) entry which is preliminary data.</text>
</comment>
<dbReference type="GO" id="GO:0035438">
    <property type="term" value="F:cyclic-di-GMP binding"/>
    <property type="evidence" value="ECO:0007669"/>
    <property type="project" value="InterPro"/>
</dbReference>
<dbReference type="AlphaFoldDB" id="A0A098Y5H7"/>
<feature type="domain" description="PilZ" evidence="1">
    <location>
        <begin position="128"/>
        <end position="235"/>
    </location>
</feature>